<name>A0A6J6JDF4_9ZZZZ</name>
<protein>
    <submittedName>
        <fullName evidence="1">Unannotated protein</fullName>
    </submittedName>
</protein>
<reference evidence="1" key="1">
    <citation type="submission" date="2020-05" db="EMBL/GenBank/DDBJ databases">
        <authorList>
            <person name="Chiriac C."/>
            <person name="Salcher M."/>
            <person name="Ghai R."/>
            <person name="Kavagutti S V."/>
        </authorList>
    </citation>
    <scope>NUCLEOTIDE SEQUENCE</scope>
</reference>
<sequence length="456" mass="50047">MKRKSLVVLLVILMGFGAQSASNAASQKNPLTSTSYFDSLCSKDTKTPKYWKKLESHLSSLGLCNSGYRHVPVTMPKSQPASTYNSQSPGKVEFCKIDNYKSAGTRAFTANKDLHLNPRTKMQVLPLYSSDTAPGTGNPNVDYGGYFKYLKDFVGYVSDGPSDFSIKVPNKYYKLAKPLSTYKTEDQLTSEAIGDFAAAADPFIDFTGVDYVLIVYPPGTSIDVASQAGGGGNLRTNEGEVKHVIASSPLTYKKGKGFHTTAVLHPMHLLHEIFHPGAQLEDHNGSGYWQNANAGNRDEVGMGNWGLMSHSMTDLLTWEKWLLGFTLDEQVFCQTSFVEKDSYWLAPSGVKTTKKKLLVLKVSEHEVIVVESARASGFNYKLPKSSEGAIVYTVNTEETRWEYGLTLLRPKGTAINAKPFVLSNSSLQKGEYVTYKGIKIQVTEAGPFGDVVTVSK</sequence>
<accession>A0A6J6JDF4</accession>
<gene>
    <name evidence="1" type="ORF">UFOPK2131_00502</name>
</gene>
<proteinExistence type="predicted"/>
<evidence type="ECO:0000313" key="1">
    <source>
        <dbReference type="EMBL" id="CAB4634403.1"/>
    </source>
</evidence>
<dbReference type="EMBL" id="CAEZVT010000042">
    <property type="protein sequence ID" value="CAB4634403.1"/>
    <property type="molecule type" value="Genomic_DNA"/>
</dbReference>
<organism evidence="1">
    <name type="scientific">freshwater metagenome</name>
    <dbReference type="NCBI Taxonomy" id="449393"/>
    <lineage>
        <taxon>unclassified sequences</taxon>
        <taxon>metagenomes</taxon>
        <taxon>ecological metagenomes</taxon>
    </lineage>
</organism>
<dbReference type="AlphaFoldDB" id="A0A6J6JDF4"/>